<accession>A0AAF0FR27</accession>
<dbReference type="Pfam" id="PF13646">
    <property type="entry name" value="HEAT_2"/>
    <property type="match status" value="1"/>
</dbReference>
<evidence type="ECO:0000313" key="2">
    <source>
        <dbReference type="Proteomes" id="UP001218895"/>
    </source>
</evidence>
<sequence>MTDKDNIKKEIEKIVNGSLSERREAVDFLSAVGADAVEPLTLLLSESDDNDIRWYASNALAKIGEPALEDLIIILRTFPDDEVRRYAAAALAGMGRPAVAELIAVFEGDDSYARGLASKALVRIGEPAIESLSKYIDGKESEELACRCAVLTLQKMSLDIPEEVEKVL</sequence>
<dbReference type="Proteomes" id="UP001218895">
    <property type="component" value="Chromosome"/>
</dbReference>
<reference evidence="1" key="1">
    <citation type="submission" date="2022-01" db="EMBL/GenBank/DDBJ databases">
        <title>Complete genome of Methanomicrobium antiquum DSM 21220.</title>
        <authorList>
            <person name="Chen S.-C."/>
            <person name="You Y.-T."/>
            <person name="Zhou Y.-Z."/>
            <person name="Lai M.-C."/>
        </authorList>
    </citation>
    <scope>NUCLEOTIDE SEQUENCE</scope>
    <source>
        <strain evidence="1">DSM 21220</strain>
    </source>
</reference>
<gene>
    <name evidence="1" type="ORF">L1994_09000</name>
</gene>
<dbReference type="EMBL" id="CP091092">
    <property type="protein sequence ID" value="WFN36276.1"/>
    <property type="molecule type" value="Genomic_DNA"/>
</dbReference>
<evidence type="ECO:0000313" key="1">
    <source>
        <dbReference type="EMBL" id="WFN36276.1"/>
    </source>
</evidence>
<organism evidence="1 2">
    <name type="scientific">Methanomicrobium antiquum</name>
    <dbReference type="NCBI Taxonomy" id="487686"/>
    <lineage>
        <taxon>Archaea</taxon>
        <taxon>Methanobacteriati</taxon>
        <taxon>Methanobacteriota</taxon>
        <taxon>Stenosarchaea group</taxon>
        <taxon>Methanomicrobia</taxon>
        <taxon>Methanomicrobiales</taxon>
        <taxon>Methanomicrobiaceae</taxon>
        <taxon>Methanomicrobium</taxon>
    </lineage>
</organism>
<dbReference type="GO" id="GO:0016491">
    <property type="term" value="F:oxidoreductase activity"/>
    <property type="evidence" value="ECO:0007669"/>
    <property type="project" value="TreeGrafter"/>
</dbReference>
<keyword evidence="2" id="KW-1185">Reference proteome</keyword>
<dbReference type="SMART" id="SM00567">
    <property type="entry name" value="EZ_HEAT"/>
    <property type="match status" value="4"/>
</dbReference>
<dbReference type="GeneID" id="79950532"/>
<dbReference type="InterPro" id="IPR004155">
    <property type="entry name" value="PBS_lyase_HEAT"/>
</dbReference>
<dbReference type="InterPro" id="IPR011989">
    <property type="entry name" value="ARM-like"/>
</dbReference>
<dbReference type="SUPFAM" id="SSF48371">
    <property type="entry name" value="ARM repeat"/>
    <property type="match status" value="1"/>
</dbReference>
<dbReference type="PANTHER" id="PTHR12697:SF5">
    <property type="entry name" value="DEOXYHYPUSINE HYDROXYLASE"/>
    <property type="match status" value="1"/>
</dbReference>
<proteinExistence type="predicted"/>
<name>A0AAF0FR27_9EURY</name>
<dbReference type="KEGG" id="manq:L1994_09000"/>
<protein>
    <submittedName>
        <fullName evidence="1">HEAT repeat domain-containing protein</fullName>
    </submittedName>
</protein>
<dbReference type="RefSeq" id="WP_278099114.1">
    <property type="nucleotide sequence ID" value="NZ_CP091092.1"/>
</dbReference>
<dbReference type="PANTHER" id="PTHR12697">
    <property type="entry name" value="PBS LYASE HEAT-LIKE PROTEIN"/>
    <property type="match status" value="1"/>
</dbReference>
<dbReference type="InterPro" id="IPR016024">
    <property type="entry name" value="ARM-type_fold"/>
</dbReference>
<dbReference type="AlphaFoldDB" id="A0AAF0FR27"/>
<dbReference type="Gene3D" id="1.25.10.10">
    <property type="entry name" value="Leucine-rich Repeat Variant"/>
    <property type="match status" value="1"/>
</dbReference>